<feature type="signal peptide" evidence="2">
    <location>
        <begin position="1"/>
        <end position="34"/>
    </location>
</feature>
<feature type="chain" id="PRO_5045745565" evidence="2">
    <location>
        <begin position="35"/>
        <end position="641"/>
    </location>
</feature>
<gene>
    <name evidence="4" type="ORF">GCM10022419_118390</name>
</gene>
<comment type="caution">
    <text evidence="4">The sequence shown here is derived from an EMBL/GenBank/DDBJ whole genome shotgun (WGS) entry which is preliminary data.</text>
</comment>
<dbReference type="InterPro" id="IPR006311">
    <property type="entry name" value="TAT_signal"/>
</dbReference>
<evidence type="ECO:0000313" key="5">
    <source>
        <dbReference type="Proteomes" id="UP001500630"/>
    </source>
</evidence>
<dbReference type="Proteomes" id="UP001500630">
    <property type="component" value="Unassembled WGS sequence"/>
</dbReference>
<dbReference type="PROSITE" id="PS51318">
    <property type="entry name" value="TAT"/>
    <property type="match status" value="1"/>
</dbReference>
<name>A0ABP6ZP31_9ACTN</name>
<dbReference type="PANTHER" id="PTHR48267:SF1">
    <property type="entry name" value="BILIRUBIN OXIDASE"/>
    <property type="match status" value="1"/>
</dbReference>
<dbReference type="Pfam" id="PF07731">
    <property type="entry name" value="Cu-oxidase_2"/>
    <property type="match status" value="1"/>
</dbReference>
<accession>A0ABP6ZP31</accession>
<evidence type="ECO:0000313" key="4">
    <source>
        <dbReference type="EMBL" id="GAA3613597.1"/>
    </source>
</evidence>
<dbReference type="InterPro" id="IPR045087">
    <property type="entry name" value="Cu-oxidase_fam"/>
</dbReference>
<dbReference type="InterPro" id="IPR011706">
    <property type="entry name" value="Cu-oxidase_C"/>
</dbReference>
<reference evidence="5" key="1">
    <citation type="journal article" date="2019" name="Int. J. Syst. Evol. Microbiol.">
        <title>The Global Catalogue of Microorganisms (GCM) 10K type strain sequencing project: providing services to taxonomists for standard genome sequencing and annotation.</title>
        <authorList>
            <consortium name="The Broad Institute Genomics Platform"/>
            <consortium name="The Broad Institute Genome Sequencing Center for Infectious Disease"/>
            <person name="Wu L."/>
            <person name="Ma J."/>
        </authorList>
    </citation>
    <scope>NUCLEOTIDE SEQUENCE [LARGE SCALE GENOMIC DNA]</scope>
    <source>
        <strain evidence="5">JCM 17326</strain>
    </source>
</reference>
<evidence type="ECO:0000256" key="2">
    <source>
        <dbReference type="SAM" id="SignalP"/>
    </source>
</evidence>
<dbReference type="PANTHER" id="PTHR48267">
    <property type="entry name" value="CUPREDOXIN SUPERFAMILY PROTEIN"/>
    <property type="match status" value="1"/>
</dbReference>
<keyword evidence="5" id="KW-1185">Reference proteome</keyword>
<feature type="domain" description="Plastocyanin-like" evidence="3">
    <location>
        <begin position="511"/>
        <end position="640"/>
    </location>
</feature>
<evidence type="ECO:0000259" key="3">
    <source>
        <dbReference type="Pfam" id="PF07731"/>
    </source>
</evidence>
<comment type="similarity">
    <text evidence="1">Belongs to the multicopper oxidase family.</text>
</comment>
<organism evidence="4 5">
    <name type="scientific">Nonomuraea rosea</name>
    <dbReference type="NCBI Taxonomy" id="638574"/>
    <lineage>
        <taxon>Bacteria</taxon>
        <taxon>Bacillati</taxon>
        <taxon>Actinomycetota</taxon>
        <taxon>Actinomycetes</taxon>
        <taxon>Streptosporangiales</taxon>
        <taxon>Streptosporangiaceae</taxon>
        <taxon>Nonomuraea</taxon>
    </lineage>
</organism>
<sequence>MTTRRQLLKGGVVAGAAAAIGGPRLLLGSSSAAAAVINPNSIPKYVTPLFILPAMPPTAVRSDRLEYQVAQRRIAQQVLPPGFPRTTVNGYGHPGSGGTFHSPGYTIENRVNRQTRVTWMNQLVDSAGNYLPPLNTVDPTIHWANPPGGNGGRDSTPTFTSTPPPYTGPQPMVVHLHGAHVFEESDGLPQTWYLPNARNIPSGYARVGTDYEPFRQEALARWGVNWATGTLTSVYPNDQRAATLWYHDHVLGMTRADVNTGLVGFYILSGGSADLPAGTVPGPRPAPGDPAGRRYYDIALVLQDKTFNDDGSLFFPGTSDLTGPYIPASDIPPYWNSSFQGTASTVNGTTWPMLEVEPRRYRFRLLNADNFRTMSLKIVRDPAARPGTIAVPTWVIGADGGFLPQAQPLHATNTAVMMFTSERVDLVVDFTGIPVGSEFYLINDLVTGTLGINDVSNVGQIMKFRVVPLQGTDTTLPPDQLPLPARRNFGAIRETHRVSMNVLENQFATGQQKRFQMGVIDGAGANRLELWTDPISQTVTRGNSALWEVWNMPGVGGGHAFHIHLVEFQIVEREDLDANGQPTGVKRPPAPWETGEKDTCFAPARQITRFVAPFDLSSRYIYHCHLVEHEDHEMMRFFRVS</sequence>
<proteinExistence type="inferred from homology"/>
<dbReference type="Gene3D" id="2.60.40.420">
    <property type="entry name" value="Cupredoxins - blue copper proteins"/>
    <property type="match status" value="3"/>
</dbReference>
<dbReference type="RefSeq" id="WP_345576549.1">
    <property type="nucleotide sequence ID" value="NZ_BAABDQ010000050.1"/>
</dbReference>
<evidence type="ECO:0000256" key="1">
    <source>
        <dbReference type="ARBA" id="ARBA00010609"/>
    </source>
</evidence>
<dbReference type="InterPro" id="IPR008972">
    <property type="entry name" value="Cupredoxin"/>
</dbReference>
<dbReference type="EMBL" id="BAABDQ010000050">
    <property type="protein sequence ID" value="GAA3613597.1"/>
    <property type="molecule type" value="Genomic_DNA"/>
</dbReference>
<protein>
    <submittedName>
        <fullName evidence="4">Multicopper oxidase domain-containing protein</fullName>
    </submittedName>
</protein>
<keyword evidence="2" id="KW-0732">Signal</keyword>
<dbReference type="SUPFAM" id="SSF49503">
    <property type="entry name" value="Cupredoxins"/>
    <property type="match status" value="3"/>
</dbReference>